<dbReference type="Gene3D" id="3.20.20.210">
    <property type="match status" value="1"/>
</dbReference>
<dbReference type="GO" id="GO:0003871">
    <property type="term" value="F:5-methyltetrahydropteroyltriglutamate-homocysteine S-methyltransferase activity"/>
    <property type="evidence" value="ECO:0007669"/>
    <property type="project" value="InterPro"/>
</dbReference>
<dbReference type="GO" id="GO:0009086">
    <property type="term" value="P:methionine biosynthetic process"/>
    <property type="evidence" value="ECO:0007669"/>
    <property type="project" value="InterPro"/>
</dbReference>
<feature type="domain" description="Cobalamin-independent methionine synthase MetE C-terminal/archaeal" evidence="1">
    <location>
        <begin position="127"/>
        <end position="344"/>
    </location>
</feature>
<reference evidence="3" key="1">
    <citation type="journal article" date="2023" name="Arch. Microbiol.">
        <title>Desulfoferula mesophilus gen. nov. sp. nov., a mesophilic sulfate-reducing bacterium isolated from a brackish lake sediment.</title>
        <authorList>
            <person name="Watanabe T."/>
            <person name="Yabe T."/>
            <person name="Tsuji J.M."/>
            <person name="Fukui M."/>
        </authorList>
    </citation>
    <scope>NUCLEOTIDE SEQUENCE [LARGE SCALE GENOMIC DNA]</scope>
    <source>
        <strain evidence="3">12FAK</strain>
    </source>
</reference>
<dbReference type="RefSeq" id="WP_338600757.1">
    <property type="nucleotide sequence ID" value="NZ_AP028679.1"/>
</dbReference>
<evidence type="ECO:0000259" key="1">
    <source>
        <dbReference type="Pfam" id="PF01717"/>
    </source>
</evidence>
<dbReference type="GO" id="GO:0008270">
    <property type="term" value="F:zinc ion binding"/>
    <property type="evidence" value="ECO:0007669"/>
    <property type="project" value="InterPro"/>
</dbReference>
<evidence type="ECO:0000313" key="3">
    <source>
        <dbReference type="Proteomes" id="UP001366166"/>
    </source>
</evidence>
<dbReference type="KEGG" id="dmp:FAK_28680"/>
<sequence>MPDNFKPGFTATGIGTLPHRDPQAAVSDVLTRLDEMPYWPQLPQRDPAEDMTPQYAPALEPLVSATPGTRQVKVFGGLGREEALAAFYERLLGGSLESFDLQPAMAAGYFAFLEALSQAPAGAFPWLKGHVTGPITMGLGLAGLDEKALLYDDEVAEAIARGLGAAAAAQARRLGATGRPVMIFFDEPGLSGFGSAFTPISRERVLALLGAAFEEARGRADMVIGVHCCGNTDWSLLVDAGADVLNLDSEGYSRHLLLYPESVRTLLERGGAVAWGAVPTAEYKGNETAKGLWAGLHELLRALEEKGLPHDLLASQALVSPACGMGTLTEDQARAILDLTVQVSALARELYV</sequence>
<keyword evidence="3" id="KW-1185">Reference proteome</keyword>
<gene>
    <name evidence="2" type="ORF">FAK_28680</name>
</gene>
<accession>A0AAU9EH38</accession>
<name>A0AAU9EH38_9BACT</name>
<dbReference type="InterPro" id="IPR002629">
    <property type="entry name" value="Met_Synth_C/arc"/>
</dbReference>
<dbReference type="Pfam" id="PF01717">
    <property type="entry name" value="Meth_synt_2"/>
    <property type="match status" value="1"/>
</dbReference>
<proteinExistence type="predicted"/>
<dbReference type="EMBL" id="AP028679">
    <property type="protein sequence ID" value="BEQ15802.1"/>
    <property type="molecule type" value="Genomic_DNA"/>
</dbReference>
<organism evidence="2 3">
    <name type="scientific">Desulfoferula mesophila</name>
    <dbReference type="NCBI Taxonomy" id="3058419"/>
    <lineage>
        <taxon>Bacteria</taxon>
        <taxon>Pseudomonadati</taxon>
        <taxon>Thermodesulfobacteriota</taxon>
        <taxon>Desulfarculia</taxon>
        <taxon>Desulfarculales</taxon>
        <taxon>Desulfarculaceae</taxon>
        <taxon>Desulfoferula</taxon>
    </lineage>
</organism>
<dbReference type="SUPFAM" id="SSF51726">
    <property type="entry name" value="UROD/MetE-like"/>
    <property type="match status" value="1"/>
</dbReference>
<dbReference type="InterPro" id="IPR038071">
    <property type="entry name" value="UROD/MetE-like_sf"/>
</dbReference>
<dbReference type="Proteomes" id="UP001366166">
    <property type="component" value="Chromosome"/>
</dbReference>
<evidence type="ECO:0000313" key="2">
    <source>
        <dbReference type="EMBL" id="BEQ15802.1"/>
    </source>
</evidence>
<protein>
    <recommendedName>
        <fullName evidence="1">Cobalamin-independent methionine synthase MetE C-terminal/archaeal domain-containing protein</fullName>
    </recommendedName>
</protein>
<dbReference type="AlphaFoldDB" id="A0AAU9EH38"/>